<dbReference type="InterPro" id="IPR004143">
    <property type="entry name" value="BPL_LPL_catalytic"/>
</dbReference>
<feature type="site" description="Lowers pKa of active site Cys" evidence="6 10">
    <location>
        <position position="132"/>
    </location>
</feature>
<evidence type="ECO:0000256" key="4">
    <source>
        <dbReference type="ARBA" id="ARBA00023315"/>
    </source>
</evidence>
<name>A0A1V8M3Q6_9GAMM</name>
<comment type="similarity">
    <text evidence="6 7">Belongs to the LipB family.</text>
</comment>
<proteinExistence type="inferred from homology"/>
<evidence type="ECO:0000256" key="5">
    <source>
        <dbReference type="ARBA" id="ARBA00024732"/>
    </source>
</evidence>
<dbReference type="OrthoDB" id="9787061at2"/>
<feature type="domain" description="BPL/LPL catalytic" evidence="11">
    <location>
        <begin position="29"/>
        <end position="201"/>
    </location>
</feature>
<comment type="catalytic activity">
    <reaction evidence="6 7">
        <text>octanoyl-[ACP] + L-lysyl-[protein] = N(6)-octanoyl-L-lysyl-[protein] + holo-[ACP] + H(+)</text>
        <dbReference type="Rhea" id="RHEA:17665"/>
        <dbReference type="Rhea" id="RHEA-COMP:9636"/>
        <dbReference type="Rhea" id="RHEA-COMP:9685"/>
        <dbReference type="Rhea" id="RHEA-COMP:9752"/>
        <dbReference type="Rhea" id="RHEA-COMP:9928"/>
        <dbReference type="ChEBI" id="CHEBI:15378"/>
        <dbReference type="ChEBI" id="CHEBI:29969"/>
        <dbReference type="ChEBI" id="CHEBI:64479"/>
        <dbReference type="ChEBI" id="CHEBI:78463"/>
        <dbReference type="ChEBI" id="CHEBI:78809"/>
        <dbReference type="EC" id="2.3.1.181"/>
    </reaction>
</comment>
<keyword evidence="2 6" id="KW-0963">Cytoplasm</keyword>
<comment type="miscellaneous">
    <text evidence="6">In the reaction, the free carboxyl group of octanoic acid is attached via an amide linkage to the epsilon-amino group of a specific lysine residue of lipoyl domains of lipoate-dependent enzymes.</text>
</comment>
<evidence type="ECO:0000256" key="6">
    <source>
        <dbReference type="HAMAP-Rule" id="MF_00013"/>
    </source>
</evidence>
<keyword evidence="4 6" id="KW-0012">Acyltransferase</keyword>
<dbReference type="SUPFAM" id="SSF55681">
    <property type="entry name" value="Class II aaRS and biotin synthetases"/>
    <property type="match status" value="1"/>
</dbReference>
<dbReference type="InterPro" id="IPR020605">
    <property type="entry name" value="Octanoyltransferase_CS"/>
</dbReference>
<dbReference type="NCBIfam" id="NF010922">
    <property type="entry name" value="PRK14342.1"/>
    <property type="match status" value="1"/>
</dbReference>
<dbReference type="PROSITE" id="PS51733">
    <property type="entry name" value="BPL_LPL_CATALYTIC"/>
    <property type="match status" value="1"/>
</dbReference>
<dbReference type="Proteomes" id="UP000191980">
    <property type="component" value="Unassembled WGS sequence"/>
</dbReference>
<dbReference type="InterPro" id="IPR045864">
    <property type="entry name" value="aa-tRNA-synth_II/BPL/LPL"/>
</dbReference>
<evidence type="ECO:0000256" key="2">
    <source>
        <dbReference type="ARBA" id="ARBA00022490"/>
    </source>
</evidence>
<dbReference type="UniPathway" id="UPA00538">
    <property type="reaction ID" value="UER00592"/>
</dbReference>
<sequence length="201" mass="22070">MSIKLHHKGQQDYQSCWQEMQDYTLARDENSADEIWIVEHPPVFTQGLNGKPEHLLLASDIPVVNSDRGGQITYHAPGQLVVYTLIDIKRRGLGVRDLVTIIEQAMISALAQYGLKAVAKAEAPGVYIQDKKIGSVGLRIKKGCSYHGLSLNNNMDLSPFSHINPCGYKGLQVTQLADLGVNIRTNELAIPVVNSIINALA</sequence>
<evidence type="ECO:0000313" key="13">
    <source>
        <dbReference type="Proteomes" id="UP000191980"/>
    </source>
</evidence>
<dbReference type="FunFam" id="3.30.930.10:FF:000020">
    <property type="entry name" value="Octanoyltransferase"/>
    <property type="match status" value="1"/>
</dbReference>
<accession>A0A1V8M3Q6</accession>
<dbReference type="EC" id="2.3.1.181" evidence="6 7"/>
<dbReference type="GO" id="GO:0009249">
    <property type="term" value="P:protein lipoylation"/>
    <property type="evidence" value="ECO:0007669"/>
    <property type="project" value="InterPro"/>
</dbReference>
<dbReference type="PIRSF" id="PIRSF016262">
    <property type="entry name" value="LPLase"/>
    <property type="match status" value="1"/>
</dbReference>
<evidence type="ECO:0000313" key="12">
    <source>
        <dbReference type="EMBL" id="OQK16172.1"/>
    </source>
</evidence>
<dbReference type="PROSITE" id="PS01313">
    <property type="entry name" value="LIPB"/>
    <property type="match status" value="1"/>
</dbReference>
<feature type="binding site" evidence="6 9">
    <location>
        <begin position="68"/>
        <end position="75"/>
    </location>
    <ligand>
        <name>substrate</name>
    </ligand>
</feature>
<dbReference type="Pfam" id="PF21948">
    <property type="entry name" value="LplA-B_cat"/>
    <property type="match status" value="1"/>
</dbReference>
<protein>
    <recommendedName>
        <fullName evidence="6 7">Octanoyltransferase</fullName>
        <ecNumber evidence="6 7">2.3.1.181</ecNumber>
    </recommendedName>
    <alternativeName>
        <fullName evidence="6">Lipoate-protein ligase B</fullName>
    </alternativeName>
    <alternativeName>
        <fullName evidence="6">Lipoyl/octanoyl transferase</fullName>
    </alternativeName>
    <alternativeName>
        <fullName evidence="6">Octanoyl-[acyl-carrier-protein]-protein N-octanoyltransferase</fullName>
    </alternativeName>
</protein>
<evidence type="ECO:0000256" key="3">
    <source>
        <dbReference type="ARBA" id="ARBA00022679"/>
    </source>
</evidence>
<feature type="binding site" evidence="6 9">
    <location>
        <begin position="135"/>
        <end position="137"/>
    </location>
    <ligand>
        <name>substrate</name>
    </ligand>
</feature>
<dbReference type="NCBIfam" id="TIGR00214">
    <property type="entry name" value="lipB"/>
    <property type="match status" value="1"/>
</dbReference>
<evidence type="ECO:0000256" key="8">
    <source>
        <dbReference type="PIRSR" id="PIRSR016262-1"/>
    </source>
</evidence>
<comment type="pathway">
    <text evidence="1 6 7">Protein modification; protein lipoylation via endogenous pathway; protein N(6)-(lipoyl)lysine from octanoyl-[acyl-carrier-protein]: step 1/2.</text>
</comment>
<dbReference type="PANTHER" id="PTHR10993:SF7">
    <property type="entry name" value="LIPOYLTRANSFERASE 2, MITOCHONDRIAL-RELATED"/>
    <property type="match status" value="1"/>
</dbReference>
<dbReference type="PANTHER" id="PTHR10993">
    <property type="entry name" value="OCTANOYLTRANSFERASE"/>
    <property type="match status" value="1"/>
</dbReference>
<organism evidence="12 13">
    <name type="scientific">Methyloprofundus sedimenti</name>
    <dbReference type="NCBI Taxonomy" id="1420851"/>
    <lineage>
        <taxon>Bacteria</taxon>
        <taxon>Pseudomonadati</taxon>
        <taxon>Pseudomonadota</taxon>
        <taxon>Gammaproteobacteria</taxon>
        <taxon>Methylococcales</taxon>
        <taxon>Methylococcaceae</taxon>
        <taxon>Methyloprofundus</taxon>
    </lineage>
</organism>
<comment type="caution">
    <text evidence="12">The sequence shown here is derived from an EMBL/GenBank/DDBJ whole genome shotgun (WGS) entry which is preliminary data.</text>
</comment>
<dbReference type="EMBL" id="LPUF01000002">
    <property type="protein sequence ID" value="OQK16172.1"/>
    <property type="molecule type" value="Genomic_DNA"/>
</dbReference>
<keyword evidence="13" id="KW-1185">Reference proteome</keyword>
<comment type="function">
    <text evidence="5 6 7">Catalyzes the transfer of endogenously produced octanoic acid from octanoyl-acyl-carrier-protein onto the lipoyl domains of lipoate-dependent enzymes. Lipoyl-ACP can also act as a substrate although octanoyl-ACP is likely to be the physiological substrate.</text>
</comment>
<evidence type="ECO:0000256" key="1">
    <source>
        <dbReference type="ARBA" id="ARBA00004821"/>
    </source>
</evidence>
<evidence type="ECO:0000256" key="10">
    <source>
        <dbReference type="PIRSR" id="PIRSR016262-3"/>
    </source>
</evidence>
<dbReference type="STRING" id="1420851.AU255_13800"/>
<feature type="binding site" evidence="6 9">
    <location>
        <begin position="148"/>
        <end position="150"/>
    </location>
    <ligand>
        <name>substrate</name>
    </ligand>
</feature>
<dbReference type="GO" id="GO:0005737">
    <property type="term" value="C:cytoplasm"/>
    <property type="evidence" value="ECO:0007669"/>
    <property type="project" value="UniProtKB-SubCell"/>
</dbReference>
<dbReference type="Gene3D" id="3.30.930.10">
    <property type="entry name" value="Bira Bifunctional Protein, Domain 2"/>
    <property type="match status" value="1"/>
</dbReference>
<keyword evidence="3 6" id="KW-0808">Transferase</keyword>
<evidence type="ECO:0000256" key="7">
    <source>
        <dbReference type="PIRNR" id="PIRNR016262"/>
    </source>
</evidence>
<dbReference type="HAMAP" id="MF_00013">
    <property type="entry name" value="LipB"/>
    <property type="match status" value="1"/>
</dbReference>
<gene>
    <name evidence="6" type="primary">lipB</name>
    <name evidence="12" type="ORF">AU255_13800</name>
</gene>
<dbReference type="RefSeq" id="WP_080523549.1">
    <property type="nucleotide sequence ID" value="NZ_LPUF01000002.1"/>
</dbReference>
<dbReference type="AlphaFoldDB" id="A0A1V8M3Q6"/>
<feature type="active site" description="Acyl-thioester intermediate" evidence="6 8">
    <location>
        <position position="166"/>
    </location>
</feature>
<evidence type="ECO:0000256" key="9">
    <source>
        <dbReference type="PIRSR" id="PIRSR016262-2"/>
    </source>
</evidence>
<reference evidence="12 13" key="1">
    <citation type="submission" date="2015-12" db="EMBL/GenBank/DDBJ databases">
        <authorList>
            <person name="Shamseldin A."/>
            <person name="Moawad H."/>
            <person name="Abd El-Rahim W.M."/>
            <person name="Sadowsky M.J."/>
        </authorList>
    </citation>
    <scope>NUCLEOTIDE SEQUENCE [LARGE SCALE GENOMIC DNA]</scope>
    <source>
        <strain evidence="12 13">WF1</strain>
    </source>
</reference>
<evidence type="ECO:0000259" key="11">
    <source>
        <dbReference type="PROSITE" id="PS51733"/>
    </source>
</evidence>
<dbReference type="GO" id="GO:0033819">
    <property type="term" value="F:lipoyl(octanoyl) transferase activity"/>
    <property type="evidence" value="ECO:0007669"/>
    <property type="project" value="UniProtKB-EC"/>
</dbReference>
<dbReference type="CDD" id="cd16444">
    <property type="entry name" value="LipB"/>
    <property type="match status" value="1"/>
</dbReference>
<dbReference type="InterPro" id="IPR000544">
    <property type="entry name" value="Octanoyltransferase"/>
</dbReference>
<comment type="subcellular location">
    <subcellularLocation>
        <location evidence="6">Cytoplasm</location>
    </subcellularLocation>
</comment>